<dbReference type="Proteomes" id="UP000326678">
    <property type="component" value="Chromosome Gxm2"/>
</dbReference>
<name>A0A5P8WAF2_9NOSO</name>
<dbReference type="AlphaFoldDB" id="A0A5P8WAF2"/>
<gene>
    <name evidence="1" type="ORF">GXM_07267</name>
</gene>
<keyword evidence="2" id="KW-1185">Reference proteome</keyword>
<evidence type="ECO:0000313" key="1">
    <source>
        <dbReference type="EMBL" id="QFS49773.1"/>
    </source>
</evidence>
<reference evidence="1 2" key="1">
    <citation type="submission" date="2019-10" db="EMBL/GenBank/DDBJ databases">
        <title>Genomic and transcriptomic insights into the perfect genentic adaptation of a filamentous nitrogen-fixing cyanobacterium to rice fields.</title>
        <authorList>
            <person name="Chen Z."/>
        </authorList>
    </citation>
    <scope>NUCLEOTIDE SEQUENCE [LARGE SCALE GENOMIC DNA]</scope>
    <source>
        <strain evidence="1">CCNUC1</strain>
    </source>
</reference>
<evidence type="ECO:0000313" key="2">
    <source>
        <dbReference type="Proteomes" id="UP000326678"/>
    </source>
</evidence>
<protein>
    <submittedName>
        <fullName evidence="1">Uncharacterized protein</fullName>
    </submittedName>
</protein>
<dbReference type="EMBL" id="CP045227">
    <property type="protein sequence ID" value="QFS49773.1"/>
    <property type="molecule type" value="Genomic_DNA"/>
</dbReference>
<accession>A0A5P8WAF2</accession>
<dbReference type="KEGG" id="nsh:GXM_07267"/>
<organism evidence="1 2">
    <name type="scientific">Nostoc sphaeroides CCNUC1</name>
    <dbReference type="NCBI Taxonomy" id="2653204"/>
    <lineage>
        <taxon>Bacteria</taxon>
        <taxon>Bacillati</taxon>
        <taxon>Cyanobacteriota</taxon>
        <taxon>Cyanophyceae</taxon>
        <taxon>Nostocales</taxon>
        <taxon>Nostocaceae</taxon>
        <taxon>Nostoc</taxon>
    </lineage>
</organism>
<proteinExistence type="predicted"/>
<sequence length="47" mass="5432">MTILFFSYHRTHALRAIALTAPISVNSEILENNKNTNLPDDIIPYFR</sequence>